<gene>
    <name evidence="5" type="ORF">PAXINDRAFT_169074</name>
</gene>
<feature type="domain" description="Bromo" evidence="4">
    <location>
        <begin position="58"/>
        <end position="128"/>
    </location>
</feature>
<feature type="region of interest" description="Disordered" evidence="3">
    <location>
        <begin position="355"/>
        <end position="400"/>
    </location>
</feature>
<feature type="region of interest" description="Disordered" evidence="3">
    <location>
        <begin position="432"/>
        <end position="451"/>
    </location>
</feature>
<dbReference type="OrthoDB" id="21449at2759"/>
<dbReference type="PROSITE" id="PS00633">
    <property type="entry name" value="BROMODOMAIN_1"/>
    <property type="match status" value="1"/>
</dbReference>
<evidence type="ECO:0000259" key="4">
    <source>
        <dbReference type="PROSITE" id="PS50014"/>
    </source>
</evidence>
<feature type="region of interest" description="Disordered" evidence="3">
    <location>
        <begin position="829"/>
        <end position="862"/>
    </location>
</feature>
<dbReference type="InterPro" id="IPR037782">
    <property type="entry name" value="Spt7"/>
</dbReference>
<proteinExistence type="predicted"/>
<dbReference type="InterPro" id="IPR001487">
    <property type="entry name" value="Bromodomain"/>
</dbReference>
<accession>A0A0C9U8E8</accession>
<name>A0A0C9U8E8_PAXIN</name>
<dbReference type="Pfam" id="PF00439">
    <property type="entry name" value="Bromodomain"/>
    <property type="match status" value="1"/>
</dbReference>
<dbReference type="Proteomes" id="UP000053647">
    <property type="component" value="Unassembled WGS sequence"/>
</dbReference>
<reference evidence="5 6" key="1">
    <citation type="submission" date="2014-06" db="EMBL/GenBank/DDBJ databases">
        <authorList>
            <consortium name="DOE Joint Genome Institute"/>
            <person name="Kuo A."/>
            <person name="Kohler A."/>
            <person name="Nagy L.G."/>
            <person name="Floudas D."/>
            <person name="Copeland A."/>
            <person name="Barry K.W."/>
            <person name="Cichocki N."/>
            <person name="Veneault-Fourrey C."/>
            <person name="LaButti K."/>
            <person name="Lindquist E.A."/>
            <person name="Lipzen A."/>
            <person name="Lundell T."/>
            <person name="Morin E."/>
            <person name="Murat C."/>
            <person name="Sun H."/>
            <person name="Tunlid A."/>
            <person name="Henrissat B."/>
            <person name="Grigoriev I.V."/>
            <person name="Hibbett D.S."/>
            <person name="Martin F."/>
            <person name="Nordberg H.P."/>
            <person name="Cantor M.N."/>
            <person name="Hua S.X."/>
        </authorList>
    </citation>
    <scope>NUCLEOTIDE SEQUENCE [LARGE SCALE GENOMIC DNA]</scope>
    <source>
        <strain evidence="5 6">ATCC 200175</strain>
    </source>
</reference>
<dbReference type="SMART" id="SM00297">
    <property type="entry name" value="BROMO"/>
    <property type="match status" value="1"/>
</dbReference>
<dbReference type="GO" id="GO:0006357">
    <property type="term" value="P:regulation of transcription by RNA polymerase II"/>
    <property type="evidence" value="ECO:0007669"/>
    <property type="project" value="TreeGrafter"/>
</dbReference>
<dbReference type="InterPro" id="IPR036427">
    <property type="entry name" value="Bromodomain-like_sf"/>
</dbReference>
<dbReference type="CDD" id="cd22927">
    <property type="entry name" value="HFD_SPT7"/>
    <property type="match status" value="1"/>
</dbReference>
<dbReference type="Gene3D" id="1.10.20.10">
    <property type="entry name" value="Histone, subunit A"/>
    <property type="match status" value="1"/>
</dbReference>
<dbReference type="GO" id="GO:0046695">
    <property type="term" value="C:SLIK (SAGA-like) complex"/>
    <property type="evidence" value="ECO:0007669"/>
    <property type="project" value="InterPro"/>
</dbReference>
<evidence type="ECO:0000256" key="1">
    <source>
        <dbReference type="ARBA" id="ARBA00023117"/>
    </source>
</evidence>
<evidence type="ECO:0000313" key="6">
    <source>
        <dbReference type="Proteomes" id="UP000053647"/>
    </source>
</evidence>
<dbReference type="PROSITE" id="PS50014">
    <property type="entry name" value="BROMODOMAIN_2"/>
    <property type="match status" value="1"/>
</dbReference>
<dbReference type="PANTHER" id="PTHR47343:SF1">
    <property type="entry name" value="TRANSCRIPTIONAL ACTIVATOR SPT7"/>
    <property type="match status" value="1"/>
</dbReference>
<feature type="compositionally biased region" description="Pro residues" evidence="3">
    <location>
        <begin position="657"/>
        <end position="670"/>
    </location>
</feature>
<feature type="compositionally biased region" description="Acidic residues" evidence="3">
    <location>
        <begin position="440"/>
        <end position="451"/>
    </location>
</feature>
<feature type="region of interest" description="Disordered" evidence="3">
    <location>
        <begin position="745"/>
        <end position="780"/>
    </location>
</feature>
<dbReference type="EMBL" id="KN819336">
    <property type="protein sequence ID" value="KIJ15637.1"/>
    <property type="molecule type" value="Genomic_DNA"/>
</dbReference>
<evidence type="ECO:0000256" key="2">
    <source>
        <dbReference type="PROSITE-ProRule" id="PRU00035"/>
    </source>
</evidence>
<feature type="compositionally biased region" description="Polar residues" evidence="3">
    <location>
        <begin position="190"/>
        <end position="201"/>
    </location>
</feature>
<feature type="region of interest" description="Disordered" evidence="3">
    <location>
        <begin position="643"/>
        <end position="672"/>
    </location>
</feature>
<reference evidence="6" key="2">
    <citation type="submission" date="2015-01" db="EMBL/GenBank/DDBJ databases">
        <title>Evolutionary Origins and Diversification of the Mycorrhizal Mutualists.</title>
        <authorList>
            <consortium name="DOE Joint Genome Institute"/>
            <consortium name="Mycorrhizal Genomics Consortium"/>
            <person name="Kohler A."/>
            <person name="Kuo A."/>
            <person name="Nagy L.G."/>
            <person name="Floudas D."/>
            <person name="Copeland A."/>
            <person name="Barry K.W."/>
            <person name="Cichocki N."/>
            <person name="Veneault-Fourrey C."/>
            <person name="LaButti K."/>
            <person name="Lindquist E.A."/>
            <person name="Lipzen A."/>
            <person name="Lundell T."/>
            <person name="Morin E."/>
            <person name="Murat C."/>
            <person name="Riley R."/>
            <person name="Ohm R."/>
            <person name="Sun H."/>
            <person name="Tunlid A."/>
            <person name="Henrissat B."/>
            <person name="Grigoriev I.V."/>
            <person name="Hibbett D.S."/>
            <person name="Martin F."/>
        </authorList>
    </citation>
    <scope>NUCLEOTIDE SEQUENCE [LARGE SCALE GENOMIC DNA]</scope>
    <source>
        <strain evidence="6">ATCC 200175</strain>
    </source>
</reference>
<dbReference type="GO" id="GO:0006325">
    <property type="term" value="P:chromatin organization"/>
    <property type="evidence" value="ECO:0007669"/>
    <property type="project" value="UniProtKB-ARBA"/>
</dbReference>
<organism evidence="5 6">
    <name type="scientific">Paxillus involutus ATCC 200175</name>
    <dbReference type="NCBI Taxonomy" id="664439"/>
    <lineage>
        <taxon>Eukaryota</taxon>
        <taxon>Fungi</taxon>
        <taxon>Dikarya</taxon>
        <taxon>Basidiomycota</taxon>
        <taxon>Agaricomycotina</taxon>
        <taxon>Agaricomycetes</taxon>
        <taxon>Agaricomycetidae</taxon>
        <taxon>Boletales</taxon>
        <taxon>Paxilineae</taxon>
        <taxon>Paxillaceae</taxon>
        <taxon>Paxillus</taxon>
    </lineage>
</organism>
<dbReference type="SUPFAM" id="SSF47370">
    <property type="entry name" value="Bromodomain"/>
    <property type="match status" value="1"/>
</dbReference>
<keyword evidence="1 2" id="KW-0103">Bromodomain</keyword>
<dbReference type="AlphaFoldDB" id="A0A0C9U8E8"/>
<feature type="region of interest" description="Disordered" evidence="3">
    <location>
        <begin position="304"/>
        <end position="331"/>
    </location>
</feature>
<keyword evidence="6" id="KW-1185">Reference proteome</keyword>
<sequence>MNNLLRTLTENQVKPTPDLKLLLNTVKDARRQGYDIKVSEPFYESLEGLLHDVRTVTMDNHDAEAFLKPVSKSDYPDYYDVVSNPMDFQTMLRKVKAKQYKSKREFKDDLDLIWLNCYTYNATEDHPLRVSARRLKKKADRLLANITDRKDRVDPSIPANLSLSSATRPVARPKINGYASHDRIRPYSHAHSNSISGSRPSANGVRPAPGMAVKKMKRDVPFGETPALVRTPEGMVAFRSLDIDLEGLGEPGPSTLAHSNGYSNHGVLERLRGYTMMAEWESESEEEQALSGIKLENDVGDKRKLLNGIPHRPRKRARLTPPDSDDDATRERHREATDLWWSAVQSDALLANGLPCLPQYPPPPQSGRPSLRVKVETSPSKPLKRKRLKQKSKAPTAPPNTLLALMSSNVKTLKRVRRTHVKFAALNLNAEDGGGMGMDEPPETAEEDPVDEFVDERPWKVRVGLRDGDVESGIELGGERAADCLRWTNGKGASAAALEVLTGVTSEFFLNVGRTLRFLCDKYARTMTPEEIILHTLFESGITKIQDLERYIKDDVVRHGARLTDLEKKLVSAYREATSVDVLDDDALFGVGSEDEESESAFAMGLGGFSDALSEDFLGLKELGIAAEFGLSSLSIPKRLLKAKQGGGSGTSQAKPTEPPPPYPPPPPFIPITSKNVEDQIGLLKRYYHERLTTLAPSMPAPMPGMPPIPSAFGIPVPGMGPMGIPGQVSGQTLVVALPDDSPLPSQARLGPIGQVIKSGPSGGMKKKAKATGSSSKDVGGIIGLPPGLLTMKPEDGIPVEPMTMFDGGTFGIGGSNTGGEWGVVKRSGSRPLLPGSGVGGNGNHAAQKKTVDLPPVIAANA</sequence>
<evidence type="ECO:0000256" key="3">
    <source>
        <dbReference type="SAM" id="MobiDB-lite"/>
    </source>
</evidence>
<dbReference type="HOGENOM" id="CLU_006198_1_0_1"/>
<dbReference type="InterPro" id="IPR018359">
    <property type="entry name" value="Bromodomain_CS"/>
</dbReference>
<dbReference type="PRINTS" id="PR00503">
    <property type="entry name" value="BROMODOMAIN"/>
</dbReference>
<evidence type="ECO:0000313" key="5">
    <source>
        <dbReference type="EMBL" id="KIJ15637.1"/>
    </source>
</evidence>
<dbReference type="InterPro" id="IPR009072">
    <property type="entry name" value="Histone-fold"/>
</dbReference>
<dbReference type="GO" id="GO:0000124">
    <property type="term" value="C:SAGA complex"/>
    <property type="evidence" value="ECO:0007669"/>
    <property type="project" value="InterPro"/>
</dbReference>
<feature type="compositionally biased region" description="Basic residues" evidence="3">
    <location>
        <begin position="382"/>
        <end position="392"/>
    </location>
</feature>
<dbReference type="GO" id="GO:0046982">
    <property type="term" value="F:protein heterodimerization activity"/>
    <property type="evidence" value="ECO:0007669"/>
    <property type="project" value="InterPro"/>
</dbReference>
<dbReference type="PANTHER" id="PTHR47343">
    <property type="entry name" value="TRANSCRIPTIONAL ACTIVATOR SPT7"/>
    <property type="match status" value="1"/>
</dbReference>
<protein>
    <recommendedName>
        <fullName evidence="4">Bromo domain-containing protein</fullName>
    </recommendedName>
</protein>
<dbReference type="GO" id="GO:0005198">
    <property type="term" value="F:structural molecule activity"/>
    <property type="evidence" value="ECO:0007669"/>
    <property type="project" value="TreeGrafter"/>
</dbReference>
<dbReference type="Gene3D" id="1.20.920.10">
    <property type="entry name" value="Bromodomain-like"/>
    <property type="match status" value="1"/>
</dbReference>
<feature type="region of interest" description="Disordered" evidence="3">
    <location>
        <begin position="188"/>
        <end position="207"/>
    </location>
</feature>